<accession>A0A9Y1BSE9</accession>
<gene>
    <name evidence="1" type="ORF">K9W46_04350</name>
</gene>
<dbReference type="EMBL" id="CP084167">
    <property type="protein sequence ID" value="UJG44416.1"/>
    <property type="molecule type" value="Genomic_DNA"/>
</dbReference>
<dbReference type="AlphaFoldDB" id="A0A9Y1BSE9"/>
<dbReference type="InterPro" id="IPR036390">
    <property type="entry name" value="WH_DNA-bd_sf"/>
</dbReference>
<dbReference type="Proteomes" id="UP001200513">
    <property type="component" value="Chromosome"/>
</dbReference>
<protein>
    <submittedName>
        <fullName evidence="1">Uncharacterized protein</fullName>
    </submittedName>
</protein>
<sequence>MRKIGVINLQEALDEARGIIGENYDLFKRLVTSFSITANKPTWDIVIFLISLKLTKDQEQFKKWMDFWAKYSSTRKYKNIRYHAPSAFSPFYSEIDIEKKFTKMMQYLYNSETELTESQSWKLFFELFYKLRAVIKPKFSKVEFKVFLTILEKQTTSLSSLNESLKMAKSNLSNYLKRIREKRVIFEGFLINLRKFDLNMFFSRIKYPLSYKEKVTNNVPKGKFLRRIYEGHIGCNYYLMSYLAPNIDKIEQYLENDKRVILDTIPNAEIDILKSDRNSRLYSFNYINYDLKKGKWNFDIDDINYNLFLFKSKNKIKNKRTIKIIENFPIDDNKELKFDRETLNILKFFYKNPQKSISQIIQELDIRESKIREAIANFEKKNILKRRVNPGSVFGLTNIIFFLKEKKEKIREIHEDLSFFPEIYSEPMINKKTKQEELMIIIRSPETILLPVLDSIYRKYERKIVDLFVIDQMYSTRQDLPLENFDTLFKKWEI</sequence>
<name>A0A9Y1BSE9_9ARCH</name>
<dbReference type="Gene3D" id="1.10.10.10">
    <property type="entry name" value="Winged helix-like DNA-binding domain superfamily/Winged helix DNA-binding domain"/>
    <property type="match status" value="1"/>
</dbReference>
<proteinExistence type="predicted"/>
<organism evidence="1">
    <name type="scientific">Candidatus Heimdallarchaeum endolithica</name>
    <dbReference type="NCBI Taxonomy" id="2876572"/>
    <lineage>
        <taxon>Archaea</taxon>
        <taxon>Promethearchaeati</taxon>
        <taxon>Candidatus Heimdallarchaeota</taxon>
        <taxon>Candidatus Heimdallarchaeia (ex Rinke et al. 2021) (nom. nud.)</taxon>
        <taxon>Candidatus Heimdallarchaeales</taxon>
        <taxon>Candidatus Heimdallarchaeaceae</taxon>
        <taxon>Candidatus Heimdallarchaeum</taxon>
    </lineage>
</organism>
<dbReference type="InterPro" id="IPR036388">
    <property type="entry name" value="WH-like_DNA-bd_sf"/>
</dbReference>
<evidence type="ECO:0000313" key="1">
    <source>
        <dbReference type="EMBL" id="UJG44416.1"/>
    </source>
</evidence>
<dbReference type="SUPFAM" id="SSF46785">
    <property type="entry name" value="Winged helix' DNA-binding domain"/>
    <property type="match status" value="1"/>
</dbReference>
<reference evidence="1" key="1">
    <citation type="journal article" date="2022" name="Nat. Microbiol.">
        <title>Unique mobile elements and scalable gene flow at the prokaryote-eukaryote boundary revealed by circularized Asgard archaea genomes.</title>
        <authorList>
            <person name="Wu F."/>
            <person name="Speth D.R."/>
            <person name="Philosof A."/>
            <person name="Cremiere A."/>
            <person name="Narayanan A."/>
            <person name="Barco R.A."/>
            <person name="Connon S.A."/>
            <person name="Amend J.P."/>
            <person name="Antoshechkin I.A."/>
            <person name="Orphan V.J."/>
        </authorList>
    </citation>
    <scope>NUCLEOTIDE SEQUENCE</scope>
    <source>
        <strain evidence="1">PR6</strain>
    </source>
</reference>